<organism evidence="1">
    <name type="scientific">Candidatus Shikimatogenerans sp. Ttur</name>
    <dbReference type="NCBI Taxonomy" id="3158569"/>
    <lineage>
        <taxon>Bacteria</taxon>
        <taxon>Pseudomonadati</taxon>
        <taxon>Bacteroidota</taxon>
        <taxon>Flavobacteriia</taxon>
        <taxon>Flavobacteriales</taxon>
        <taxon>Candidatus Shikimatogenerans</taxon>
    </lineage>
</organism>
<dbReference type="SUPFAM" id="SSF53098">
    <property type="entry name" value="Ribonuclease H-like"/>
    <property type="match status" value="1"/>
</dbReference>
<reference evidence="1" key="1">
    <citation type="submission" date="2024-06" db="EMBL/GenBank/DDBJ databases">
        <title>Diversity, functionality, and evolutionary history of bacterial symbionts in false click beetles (Coleoptera, Throscidae).</title>
        <authorList>
            <person name="Wierz J.C."/>
            <person name="Malm H."/>
            <person name="Kaltenpoth M."/>
            <person name="Engl T."/>
        </authorList>
    </citation>
    <scope>NUCLEOTIDE SEQUENCE</scope>
    <source>
        <strain evidence="1">Ttur</strain>
    </source>
</reference>
<dbReference type="Gene3D" id="3.30.420.140">
    <property type="entry name" value="YqgF/RNase H-like domain"/>
    <property type="match status" value="1"/>
</dbReference>
<dbReference type="InterPro" id="IPR037027">
    <property type="entry name" value="YqgF/RNaseH-like_dom_sf"/>
</dbReference>
<sequence>MLLLIINIFPNISYNFIDERFTSSYIKKIFNIKKNNKIINKLSAIIILKSFLKKNNHV</sequence>
<dbReference type="InterPro" id="IPR012337">
    <property type="entry name" value="RNaseH-like_sf"/>
</dbReference>
<protein>
    <submittedName>
        <fullName evidence="1">Uncharacterized protein</fullName>
    </submittedName>
</protein>
<gene>
    <name evidence="1" type="ORF">ABUS76_00185</name>
</gene>
<dbReference type="GO" id="GO:0006139">
    <property type="term" value="P:nucleobase-containing compound metabolic process"/>
    <property type="evidence" value="ECO:0007669"/>
    <property type="project" value="InterPro"/>
</dbReference>
<dbReference type="EMBL" id="CP158689">
    <property type="protein sequence ID" value="XCC45334.1"/>
    <property type="molecule type" value="Genomic_DNA"/>
</dbReference>
<evidence type="ECO:0000313" key="1">
    <source>
        <dbReference type="EMBL" id="XCC45334.1"/>
    </source>
</evidence>
<dbReference type="AlphaFoldDB" id="A0AAU7ZYJ8"/>
<proteinExistence type="predicted"/>
<accession>A0AAU7ZYJ8</accession>
<name>A0AAU7ZYJ8_9FLAO</name>